<keyword evidence="1" id="KW-0732">Signal</keyword>
<accession>I0K8U6</accession>
<evidence type="ECO:0000256" key="1">
    <source>
        <dbReference type="SAM" id="SignalP"/>
    </source>
</evidence>
<dbReference type="Gene3D" id="2.40.160.20">
    <property type="match status" value="1"/>
</dbReference>
<keyword evidence="3" id="KW-1185">Reference proteome</keyword>
<dbReference type="eggNOG" id="ENOG5032W54">
    <property type="taxonomic scope" value="Bacteria"/>
</dbReference>
<dbReference type="HOGENOM" id="CLU_684666_0_0_10"/>
<dbReference type="KEGG" id="fae:FAES_2540"/>
<dbReference type="AlphaFoldDB" id="I0K8U6"/>
<dbReference type="OrthoDB" id="924261at2"/>
<sequence length="402" mass="43957">MKKLLLLSALLLVVNQLAWAQTERGVGWWSGGINAASSRSTLFQQHNEASALDLRFTQGTFIQTDLLLGADLRLSRSKTLTREGFTLEAVTDDRLTTVAAAPFIRRFWGKEALRGYVGGGVLVELNRDRLLTANTKTRNAEDLTTRWRIRPELQAGLFYAISPRWGVDLQARSSVAPIAFTDLNLSLVMLTGVKTVPIAADAKKTPTQLLTGNWVVSGTFDLGTDRQQLTSAAGELATNVETRQTERFTISPSLGLFTGRRWLLGVSVPISHAVQRSEFVRSATQTVSGITSDITTNGVGLAPFAKKYLTKGRFGPFLTARVGWQRERTYGLSATADTRTTTYSWRVAGGLAYLLGKRFIVEGELVGVGSQWASSQPGGESSRQIDVSATLRPAFTMSYVFL</sequence>
<organism evidence="2 3">
    <name type="scientific">Fibrella aestuarina BUZ 2</name>
    <dbReference type="NCBI Taxonomy" id="1166018"/>
    <lineage>
        <taxon>Bacteria</taxon>
        <taxon>Pseudomonadati</taxon>
        <taxon>Bacteroidota</taxon>
        <taxon>Cytophagia</taxon>
        <taxon>Cytophagales</taxon>
        <taxon>Spirosomataceae</taxon>
        <taxon>Fibrella</taxon>
    </lineage>
</organism>
<evidence type="ECO:0008006" key="4">
    <source>
        <dbReference type="Google" id="ProtNLM"/>
    </source>
</evidence>
<dbReference type="RefSeq" id="WP_015331648.1">
    <property type="nucleotide sequence ID" value="NC_020054.1"/>
</dbReference>
<dbReference type="EMBL" id="HE796683">
    <property type="protein sequence ID" value="CCH00549.1"/>
    <property type="molecule type" value="Genomic_DNA"/>
</dbReference>
<name>I0K8U6_9BACT</name>
<feature type="signal peptide" evidence="1">
    <location>
        <begin position="1"/>
        <end position="20"/>
    </location>
</feature>
<proteinExistence type="predicted"/>
<protein>
    <recommendedName>
        <fullName evidence="4">Outer membrane protein beta-barrel domain-containing protein</fullName>
    </recommendedName>
</protein>
<feature type="chain" id="PRO_5003631172" description="Outer membrane protein beta-barrel domain-containing protein" evidence="1">
    <location>
        <begin position="21"/>
        <end position="402"/>
    </location>
</feature>
<reference evidence="2 3" key="1">
    <citation type="journal article" date="2012" name="J. Bacteriol.">
        <title>Genome Sequence of Fibrella aestuarina BUZ 2T, a Filamentous Marine Bacterium.</title>
        <authorList>
            <person name="Filippini M."/>
            <person name="Qi W."/>
            <person name="Blom J."/>
            <person name="Goesmann A."/>
            <person name="Smits T.H."/>
            <person name="Bagheri H.C."/>
        </authorList>
    </citation>
    <scope>NUCLEOTIDE SEQUENCE [LARGE SCALE GENOMIC DNA]</scope>
    <source>
        <strain evidence="3">BUZ 2T</strain>
    </source>
</reference>
<gene>
    <name evidence="2" type="ORF">FAES_2540</name>
</gene>
<evidence type="ECO:0000313" key="2">
    <source>
        <dbReference type="EMBL" id="CCH00549.1"/>
    </source>
</evidence>
<dbReference type="Proteomes" id="UP000011058">
    <property type="component" value="Chromosome"/>
</dbReference>
<dbReference type="STRING" id="1166018.FAES_2540"/>
<evidence type="ECO:0000313" key="3">
    <source>
        <dbReference type="Proteomes" id="UP000011058"/>
    </source>
</evidence>